<evidence type="ECO:0000256" key="3">
    <source>
        <dbReference type="ARBA" id="ARBA00022516"/>
    </source>
</evidence>
<organism evidence="13 14">
    <name type="scientific">Polynucleobacter antarcticus</name>
    <dbReference type="NCBI Taxonomy" id="1743162"/>
    <lineage>
        <taxon>Bacteria</taxon>
        <taxon>Pseudomonadati</taxon>
        <taxon>Pseudomonadota</taxon>
        <taxon>Betaproteobacteria</taxon>
        <taxon>Burkholderiales</taxon>
        <taxon>Burkholderiaceae</taxon>
        <taxon>Polynucleobacter</taxon>
    </lineage>
</organism>
<feature type="transmembrane region" description="Helical" evidence="11">
    <location>
        <begin position="109"/>
        <end position="127"/>
    </location>
</feature>
<keyword evidence="8 11" id="KW-1133">Transmembrane helix</keyword>
<feature type="domain" description="EamA" evidence="12">
    <location>
        <begin position="161"/>
        <end position="301"/>
    </location>
</feature>
<feature type="transmembrane region" description="Helical" evidence="11">
    <location>
        <begin position="256"/>
        <end position="278"/>
    </location>
</feature>
<keyword evidence="7" id="KW-0448">Lipopolysaccharide biosynthesis</keyword>
<dbReference type="GO" id="GO:0009103">
    <property type="term" value="P:lipopolysaccharide biosynthetic process"/>
    <property type="evidence" value="ECO:0007669"/>
    <property type="project" value="UniProtKB-KW"/>
</dbReference>
<keyword evidence="6 11" id="KW-0812">Transmembrane</keyword>
<evidence type="ECO:0000256" key="11">
    <source>
        <dbReference type="SAM" id="Phobius"/>
    </source>
</evidence>
<dbReference type="PANTHER" id="PTHR30561:SF9">
    <property type="entry name" value="4-AMINO-4-DEOXY-L-ARABINOSE-PHOSPHOUNDECAPRENOL FLIPPASE SUBUNIT ARNF-RELATED"/>
    <property type="match status" value="1"/>
</dbReference>
<dbReference type="PANTHER" id="PTHR30561">
    <property type="entry name" value="SMR FAMILY PROTON-DEPENDENT DRUG EFFLUX TRANSPORTER SUGE"/>
    <property type="match status" value="1"/>
</dbReference>
<sequence length="303" mass="33601">MGHCYFWDQHLNDERFILMSSFVFLSILTAAMMHALWNTLMKSAPDKNLETALANFSTSLVAIPFLLIFGLPEPETYGYIFLSLILHVIYFYSVASAYRYGDLNMAYPIMRGVAPILTLIFGGMIFGDAIHPVIAVGIILICLGVILLGLKKSPSTANHQKTLLFALGNAVIIAAYTIVDGQGARIATQVWSYIGLLMLLNGYVFPAILMWQRRNTFTFVQTMQYVKHRGLYAFIGGSCVMGSYSIALWAMTQAPITIVAAIRETSVLFAFVFAVVFLKEPIYPQRIIGIVGICIGIVLIRLS</sequence>
<dbReference type="InterPro" id="IPR000390">
    <property type="entry name" value="Small_drug/metabolite_transptr"/>
</dbReference>
<evidence type="ECO:0000256" key="6">
    <source>
        <dbReference type="ARBA" id="ARBA00022692"/>
    </source>
</evidence>
<dbReference type="Proteomes" id="UP000500806">
    <property type="component" value="Chromosome"/>
</dbReference>
<evidence type="ECO:0000259" key="12">
    <source>
        <dbReference type="Pfam" id="PF00892"/>
    </source>
</evidence>
<feature type="domain" description="EamA" evidence="12">
    <location>
        <begin position="24"/>
        <end position="148"/>
    </location>
</feature>
<evidence type="ECO:0000256" key="5">
    <source>
        <dbReference type="ARBA" id="ARBA00022556"/>
    </source>
</evidence>
<feature type="transmembrane region" description="Helical" evidence="11">
    <location>
        <begin position="133"/>
        <end position="150"/>
    </location>
</feature>
<dbReference type="EMBL" id="CP028941">
    <property type="protein sequence ID" value="QKM63208.1"/>
    <property type="molecule type" value="Genomic_DNA"/>
</dbReference>
<feature type="transmembrane region" description="Helical" evidence="11">
    <location>
        <begin position="16"/>
        <end position="40"/>
    </location>
</feature>
<dbReference type="GO" id="GO:0009245">
    <property type="term" value="P:lipid A biosynthetic process"/>
    <property type="evidence" value="ECO:0007669"/>
    <property type="project" value="UniProtKB-KW"/>
</dbReference>
<evidence type="ECO:0000256" key="10">
    <source>
        <dbReference type="ARBA" id="ARBA00023136"/>
    </source>
</evidence>
<feature type="transmembrane region" description="Helical" evidence="11">
    <location>
        <begin position="231"/>
        <end position="250"/>
    </location>
</feature>
<dbReference type="InterPro" id="IPR000620">
    <property type="entry name" value="EamA_dom"/>
</dbReference>
<keyword evidence="3" id="KW-0444">Lipid biosynthesis</keyword>
<keyword evidence="4" id="KW-0997">Cell inner membrane</keyword>
<keyword evidence="14" id="KW-1185">Reference proteome</keyword>
<protein>
    <submittedName>
        <fullName evidence="13">Phosphonate utilization protein</fullName>
    </submittedName>
</protein>
<evidence type="ECO:0000256" key="4">
    <source>
        <dbReference type="ARBA" id="ARBA00022519"/>
    </source>
</evidence>
<keyword evidence="10 11" id="KW-0472">Membrane</keyword>
<keyword evidence="9" id="KW-0443">Lipid metabolism</keyword>
<dbReference type="GO" id="GO:0022857">
    <property type="term" value="F:transmembrane transporter activity"/>
    <property type="evidence" value="ECO:0007669"/>
    <property type="project" value="InterPro"/>
</dbReference>
<dbReference type="Pfam" id="PF00892">
    <property type="entry name" value="EamA"/>
    <property type="match status" value="2"/>
</dbReference>
<dbReference type="KEGG" id="pani:DCO16_09220"/>
<feature type="transmembrane region" description="Helical" evidence="11">
    <location>
        <begin position="52"/>
        <end position="71"/>
    </location>
</feature>
<evidence type="ECO:0000256" key="9">
    <source>
        <dbReference type="ARBA" id="ARBA00023098"/>
    </source>
</evidence>
<feature type="transmembrane region" description="Helical" evidence="11">
    <location>
        <begin position="77"/>
        <end position="97"/>
    </location>
</feature>
<dbReference type="SUPFAM" id="SSF103481">
    <property type="entry name" value="Multidrug resistance efflux transporter EmrE"/>
    <property type="match status" value="2"/>
</dbReference>
<dbReference type="GO" id="GO:0005886">
    <property type="term" value="C:plasma membrane"/>
    <property type="evidence" value="ECO:0007669"/>
    <property type="project" value="UniProtKB-SubCell"/>
</dbReference>
<feature type="transmembrane region" description="Helical" evidence="11">
    <location>
        <begin position="191"/>
        <end position="211"/>
    </location>
</feature>
<keyword evidence="5" id="KW-0441">Lipid A biosynthesis</keyword>
<evidence type="ECO:0000313" key="14">
    <source>
        <dbReference type="Proteomes" id="UP000500806"/>
    </source>
</evidence>
<name>A0A6M9PUT8_9BURK</name>
<feature type="transmembrane region" description="Helical" evidence="11">
    <location>
        <begin position="285"/>
        <end position="302"/>
    </location>
</feature>
<dbReference type="Gene3D" id="1.10.3730.20">
    <property type="match status" value="2"/>
</dbReference>
<evidence type="ECO:0000256" key="7">
    <source>
        <dbReference type="ARBA" id="ARBA00022985"/>
    </source>
</evidence>
<reference evidence="13 14" key="1">
    <citation type="submission" date="2018-04" db="EMBL/GenBank/DDBJ databases">
        <title>Polynucleobacter sp. LimPoW16 genome.</title>
        <authorList>
            <person name="Hahn M.W."/>
        </authorList>
    </citation>
    <scope>NUCLEOTIDE SEQUENCE [LARGE SCALE GENOMIC DNA]</scope>
    <source>
        <strain evidence="13 14">LimPoW16</strain>
    </source>
</reference>
<evidence type="ECO:0000256" key="2">
    <source>
        <dbReference type="ARBA" id="ARBA00022475"/>
    </source>
</evidence>
<comment type="subcellular location">
    <subcellularLocation>
        <location evidence="1">Cell membrane</location>
        <topology evidence="1">Multi-pass membrane protein</topology>
    </subcellularLocation>
</comment>
<dbReference type="InterPro" id="IPR037185">
    <property type="entry name" value="EmrE-like"/>
</dbReference>
<feature type="transmembrane region" description="Helical" evidence="11">
    <location>
        <begin position="162"/>
        <end position="179"/>
    </location>
</feature>
<accession>A0A6M9PUT8</accession>
<keyword evidence="2" id="KW-1003">Cell membrane</keyword>
<dbReference type="AlphaFoldDB" id="A0A6M9PUT8"/>
<proteinExistence type="predicted"/>
<evidence type="ECO:0000256" key="1">
    <source>
        <dbReference type="ARBA" id="ARBA00004651"/>
    </source>
</evidence>
<evidence type="ECO:0000313" key="13">
    <source>
        <dbReference type="EMBL" id="QKM63208.1"/>
    </source>
</evidence>
<gene>
    <name evidence="13" type="ORF">DCO16_09220</name>
</gene>
<evidence type="ECO:0000256" key="8">
    <source>
        <dbReference type="ARBA" id="ARBA00022989"/>
    </source>
</evidence>